<keyword evidence="7 10" id="KW-0472">Membrane</keyword>
<dbReference type="GO" id="GO:0004984">
    <property type="term" value="F:olfactory receptor activity"/>
    <property type="evidence" value="ECO:0007669"/>
    <property type="project" value="InterPro"/>
</dbReference>
<keyword evidence="12" id="KW-1185">Reference proteome</keyword>
<dbReference type="GO" id="GO:0005886">
    <property type="term" value="C:plasma membrane"/>
    <property type="evidence" value="ECO:0007669"/>
    <property type="project" value="UniProtKB-SubCell"/>
</dbReference>
<evidence type="ECO:0000313" key="12">
    <source>
        <dbReference type="Proteomes" id="UP001152798"/>
    </source>
</evidence>
<name>A0A9P0HQ82_NEZVI</name>
<dbReference type="AlphaFoldDB" id="A0A9P0HQ82"/>
<keyword evidence="9 10" id="KW-0807">Transducer</keyword>
<feature type="transmembrane region" description="Helical" evidence="10">
    <location>
        <begin position="39"/>
        <end position="61"/>
    </location>
</feature>
<dbReference type="OrthoDB" id="6605421at2759"/>
<sequence>MRPPIEESQLLEGMSVVLLKTTGLWNAINTYLTTGRRTIGLNILTAYSIFYALPYVLFQMISMFVIRVNVEKLTFLFLNSFPCIQVFLKVSVFWYRIEEQSDIFTLLKQNFLTCIPSHKMMKANEIYRRWARLSNIACVMAFASMILCMSSWILVPGIDGVDDTGAVSKKILGGWYPFAFSRPPWNEIVFYYEMVLMSTHGSLISLFECVMIQPLLCLCAHFTVLGYHISTLKAEDVAYSKTKNPSKYMNSELRAILLDYEMLLRYTAVMQDILNLLVTAILGTGIVILIIGVLQFKFGTLDPMFVFHFLTFLSYQATEVFLICTSSSALQTASSDICFAIYSSDWYLADREYARTAQMIMVRTFKPLTLTAIKMYPVSVEILVGLFQFTYTAAMVLSK</sequence>
<evidence type="ECO:0000256" key="7">
    <source>
        <dbReference type="ARBA" id="ARBA00023136"/>
    </source>
</evidence>
<dbReference type="Pfam" id="PF02949">
    <property type="entry name" value="7tm_6"/>
    <property type="match status" value="1"/>
</dbReference>
<evidence type="ECO:0000256" key="1">
    <source>
        <dbReference type="ARBA" id="ARBA00004651"/>
    </source>
</evidence>
<keyword evidence="6 10" id="KW-1133">Transmembrane helix</keyword>
<evidence type="ECO:0000256" key="2">
    <source>
        <dbReference type="ARBA" id="ARBA00022475"/>
    </source>
</evidence>
<comment type="subcellular location">
    <subcellularLocation>
        <location evidence="1 10">Cell membrane</location>
        <topology evidence="1 10">Multi-pass membrane protein</topology>
    </subcellularLocation>
</comment>
<accession>A0A9P0HQ82</accession>
<evidence type="ECO:0000256" key="10">
    <source>
        <dbReference type="RuleBase" id="RU351113"/>
    </source>
</evidence>
<dbReference type="Proteomes" id="UP001152798">
    <property type="component" value="Chromosome 7"/>
</dbReference>
<protein>
    <recommendedName>
        <fullName evidence="10">Odorant receptor</fullName>
    </recommendedName>
</protein>
<evidence type="ECO:0000256" key="5">
    <source>
        <dbReference type="ARBA" id="ARBA00022725"/>
    </source>
</evidence>
<dbReference type="PANTHER" id="PTHR21137">
    <property type="entry name" value="ODORANT RECEPTOR"/>
    <property type="match status" value="1"/>
</dbReference>
<keyword evidence="3 10" id="KW-0716">Sensory transduction</keyword>
<feature type="transmembrane region" description="Helical" evidence="10">
    <location>
        <begin position="203"/>
        <end position="225"/>
    </location>
</feature>
<dbReference type="PANTHER" id="PTHR21137:SF35">
    <property type="entry name" value="ODORANT RECEPTOR 19A-RELATED"/>
    <property type="match status" value="1"/>
</dbReference>
<reference evidence="11" key="1">
    <citation type="submission" date="2022-01" db="EMBL/GenBank/DDBJ databases">
        <authorList>
            <person name="King R."/>
        </authorList>
    </citation>
    <scope>NUCLEOTIDE SEQUENCE</scope>
</reference>
<keyword evidence="2" id="KW-1003">Cell membrane</keyword>
<dbReference type="GO" id="GO:0007165">
    <property type="term" value="P:signal transduction"/>
    <property type="evidence" value="ECO:0007669"/>
    <property type="project" value="UniProtKB-KW"/>
</dbReference>
<comment type="similarity">
    <text evidence="10">Belongs to the insect chemoreceptor superfamily. Heteromeric odorant receptor channel (TC 1.A.69) family.</text>
</comment>
<evidence type="ECO:0000256" key="6">
    <source>
        <dbReference type="ARBA" id="ARBA00022989"/>
    </source>
</evidence>
<feature type="transmembrane region" description="Helical" evidence="10">
    <location>
        <begin position="73"/>
        <end position="95"/>
    </location>
</feature>
<keyword evidence="8 10" id="KW-0675">Receptor</keyword>
<gene>
    <name evidence="11" type="ORF">NEZAVI_LOCUS14807</name>
</gene>
<comment type="caution">
    <text evidence="10">Lacks conserved residue(s) required for the propagation of feature annotation.</text>
</comment>
<proteinExistence type="inferred from homology"/>
<dbReference type="EMBL" id="OV725083">
    <property type="protein sequence ID" value="CAH1406980.1"/>
    <property type="molecule type" value="Genomic_DNA"/>
</dbReference>
<evidence type="ECO:0000256" key="9">
    <source>
        <dbReference type="ARBA" id="ARBA00023224"/>
    </source>
</evidence>
<feature type="transmembrane region" description="Helical" evidence="10">
    <location>
        <begin position="273"/>
        <end position="296"/>
    </location>
</feature>
<feature type="transmembrane region" description="Helical" evidence="10">
    <location>
        <begin position="375"/>
        <end position="397"/>
    </location>
</feature>
<evidence type="ECO:0000256" key="4">
    <source>
        <dbReference type="ARBA" id="ARBA00022692"/>
    </source>
</evidence>
<dbReference type="InterPro" id="IPR004117">
    <property type="entry name" value="7tm6_olfct_rcpt"/>
</dbReference>
<feature type="transmembrane region" description="Helical" evidence="10">
    <location>
        <begin position="130"/>
        <end position="155"/>
    </location>
</feature>
<dbReference type="GO" id="GO:0005549">
    <property type="term" value="F:odorant binding"/>
    <property type="evidence" value="ECO:0007669"/>
    <property type="project" value="InterPro"/>
</dbReference>
<evidence type="ECO:0000256" key="8">
    <source>
        <dbReference type="ARBA" id="ARBA00023170"/>
    </source>
</evidence>
<evidence type="ECO:0000256" key="3">
    <source>
        <dbReference type="ARBA" id="ARBA00022606"/>
    </source>
</evidence>
<evidence type="ECO:0000313" key="11">
    <source>
        <dbReference type="EMBL" id="CAH1406980.1"/>
    </source>
</evidence>
<organism evidence="11 12">
    <name type="scientific">Nezara viridula</name>
    <name type="common">Southern green stink bug</name>
    <name type="synonym">Cimex viridulus</name>
    <dbReference type="NCBI Taxonomy" id="85310"/>
    <lineage>
        <taxon>Eukaryota</taxon>
        <taxon>Metazoa</taxon>
        <taxon>Ecdysozoa</taxon>
        <taxon>Arthropoda</taxon>
        <taxon>Hexapoda</taxon>
        <taxon>Insecta</taxon>
        <taxon>Pterygota</taxon>
        <taxon>Neoptera</taxon>
        <taxon>Paraneoptera</taxon>
        <taxon>Hemiptera</taxon>
        <taxon>Heteroptera</taxon>
        <taxon>Panheteroptera</taxon>
        <taxon>Pentatomomorpha</taxon>
        <taxon>Pentatomoidea</taxon>
        <taxon>Pentatomidae</taxon>
        <taxon>Pentatominae</taxon>
        <taxon>Nezara</taxon>
    </lineage>
</organism>
<keyword evidence="5 10" id="KW-0552">Olfaction</keyword>
<keyword evidence="4 10" id="KW-0812">Transmembrane</keyword>